<dbReference type="Proteomes" id="UP000825935">
    <property type="component" value="Chromosome 29"/>
</dbReference>
<dbReference type="EMBL" id="CM035434">
    <property type="protein sequence ID" value="KAH7291962.1"/>
    <property type="molecule type" value="Genomic_DNA"/>
</dbReference>
<evidence type="ECO:0000313" key="4">
    <source>
        <dbReference type="Proteomes" id="UP000825935"/>
    </source>
</evidence>
<feature type="region of interest" description="Disordered" evidence="2">
    <location>
        <begin position="262"/>
        <end position="295"/>
    </location>
</feature>
<reference evidence="3" key="1">
    <citation type="submission" date="2021-08" db="EMBL/GenBank/DDBJ databases">
        <title>WGS assembly of Ceratopteris richardii.</title>
        <authorList>
            <person name="Marchant D.B."/>
            <person name="Chen G."/>
            <person name="Jenkins J."/>
            <person name="Shu S."/>
            <person name="Leebens-Mack J."/>
            <person name="Grimwood J."/>
            <person name="Schmutz J."/>
            <person name="Soltis P."/>
            <person name="Soltis D."/>
            <person name="Chen Z.-H."/>
        </authorList>
    </citation>
    <scope>NUCLEOTIDE SEQUENCE</scope>
    <source>
        <strain evidence="3">Whitten #5841</strain>
        <tissue evidence="3">Leaf</tissue>
    </source>
</reference>
<organism evidence="3 4">
    <name type="scientific">Ceratopteris richardii</name>
    <name type="common">Triangle waterfern</name>
    <dbReference type="NCBI Taxonomy" id="49495"/>
    <lineage>
        <taxon>Eukaryota</taxon>
        <taxon>Viridiplantae</taxon>
        <taxon>Streptophyta</taxon>
        <taxon>Embryophyta</taxon>
        <taxon>Tracheophyta</taxon>
        <taxon>Polypodiopsida</taxon>
        <taxon>Polypodiidae</taxon>
        <taxon>Polypodiales</taxon>
        <taxon>Pteridineae</taxon>
        <taxon>Pteridaceae</taxon>
        <taxon>Parkerioideae</taxon>
        <taxon>Ceratopteris</taxon>
    </lineage>
</organism>
<evidence type="ECO:0000313" key="3">
    <source>
        <dbReference type="EMBL" id="KAH7291962.1"/>
    </source>
</evidence>
<name>A0A8T2R6D1_CERRI</name>
<keyword evidence="4" id="KW-1185">Reference proteome</keyword>
<evidence type="ECO:0000256" key="1">
    <source>
        <dbReference type="ARBA" id="ARBA00034773"/>
    </source>
</evidence>
<dbReference type="GO" id="GO:0010150">
    <property type="term" value="P:leaf senescence"/>
    <property type="evidence" value="ECO:0007669"/>
    <property type="project" value="UniProtKB-ARBA"/>
</dbReference>
<evidence type="ECO:0000256" key="2">
    <source>
        <dbReference type="SAM" id="MobiDB-lite"/>
    </source>
</evidence>
<proteinExistence type="inferred from homology"/>
<dbReference type="PANTHER" id="PTHR33083">
    <property type="entry name" value="EXPRESSED PROTEIN"/>
    <property type="match status" value="1"/>
</dbReference>
<dbReference type="Pfam" id="PF04520">
    <property type="entry name" value="Senescence_reg"/>
    <property type="match status" value="1"/>
</dbReference>
<feature type="compositionally biased region" description="Polar residues" evidence="2">
    <location>
        <begin position="262"/>
        <end position="271"/>
    </location>
</feature>
<sequence>MTSPIVSSPAPCKLSPSLFICVETRVLMWIKMSTVSYIFLTFPKCSASRSLVLLCRNFLHDHCNQFAMLFSSNFRNRGSPGYQEDKSGLAHCLSLLNPLGECMDDFSEEEVWEMEDTTTNVDSREQNDEDRMRRMWTCTSGRHLTSASVSVRAKGLPMGIYEDQADEYRGTKKGICLAATNMAFCSSYGVPEETPLEKRADTQEKIEENDDHAKRTLARQITTEAMASRSPQAENAIREFLNPRNNTYGKNDDEHWRYCSAGNSRCDQGTPPSRRREEADQKQEQSRRDGKYCGLSEENTTLEFQASSSPIKVPRSDRLRRGIPSPHNSVDDPDVDHNEILRSTFAGTSKVNEVTKFTSERGPAPHQIADSQMMASRRRTVAFSMVDGGVGRTLKGRDLFKLRNTVWLLTGFYG</sequence>
<dbReference type="PANTHER" id="PTHR33083:SF123">
    <property type="entry name" value="EXPRESSED PROTEIN"/>
    <property type="match status" value="1"/>
</dbReference>
<feature type="compositionally biased region" description="Basic and acidic residues" evidence="2">
    <location>
        <begin position="274"/>
        <end position="291"/>
    </location>
</feature>
<accession>A0A8T2R6D1</accession>
<comment type="similarity">
    <text evidence="1">Belongs to the senescence regulator S40 family.</text>
</comment>
<comment type="caution">
    <text evidence="3">The sequence shown here is derived from an EMBL/GenBank/DDBJ whole genome shotgun (WGS) entry which is preliminary data.</text>
</comment>
<dbReference type="AlphaFoldDB" id="A0A8T2R6D1"/>
<dbReference type="InterPro" id="IPR007608">
    <property type="entry name" value="Senescence_reg_S40"/>
</dbReference>
<gene>
    <name evidence="3" type="ORF">KP509_29G044000</name>
</gene>
<protein>
    <submittedName>
        <fullName evidence="3">Uncharacterized protein</fullName>
    </submittedName>
</protein>